<dbReference type="InterPro" id="IPR027417">
    <property type="entry name" value="P-loop_NTPase"/>
</dbReference>
<dbReference type="SUPFAM" id="SSF52540">
    <property type="entry name" value="P-loop containing nucleoside triphosphate hydrolases"/>
    <property type="match status" value="1"/>
</dbReference>
<keyword evidence="11" id="KW-0963">Cytoplasm</keyword>
<evidence type="ECO:0000256" key="1">
    <source>
        <dbReference type="ARBA" id="ARBA00004842"/>
    </source>
</evidence>
<feature type="binding site" evidence="11">
    <location>
        <position position="15"/>
    </location>
    <ligand>
        <name>Mg(2+)</name>
        <dbReference type="ChEBI" id="CHEBI:18420"/>
    </ligand>
</feature>
<dbReference type="PROSITE" id="PS01128">
    <property type="entry name" value="SHIKIMATE_KINASE"/>
    <property type="match status" value="1"/>
</dbReference>
<dbReference type="UniPathway" id="UPA00053">
    <property type="reaction ID" value="UER00088"/>
</dbReference>
<dbReference type="GO" id="GO:0008652">
    <property type="term" value="P:amino acid biosynthetic process"/>
    <property type="evidence" value="ECO:0007669"/>
    <property type="project" value="UniProtKB-KW"/>
</dbReference>
<evidence type="ECO:0000256" key="6">
    <source>
        <dbReference type="ARBA" id="ARBA00022741"/>
    </source>
</evidence>
<accession>A0A1H9ADW6</accession>
<evidence type="ECO:0000256" key="8">
    <source>
        <dbReference type="ARBA" id="ARBA00022840"/>
    </source>
</evidence>
<evidence type="ECO:0000256" key="7">
    <source>
        <dbReference type="ARBA" id="ARBA00022777"/>
    </source>
</evidence>
<dbReference type="GO" id="GO:0009423">
    <property type="term" value="P:chorismate biosynthetic process"/>
    <property type="evidence" value="ECO:0007669"/>
    <property type="project" value="UniProtKB-UniRule"/>
</dbReference>
<dbReference type="Pfam" id="PF01202">
    <property type="entry name" value="SKI"/>
    <property type="match status" value="1"/>
</dbReference>
<feature type="binding site" evidence="11">
    <location>
        <position position="116"/>
    </location>
    <ligand>
        <name>ATP</name>
        <dbReference type="ChEBI" id="CHEBI:30616"/>
    </ligand>
</feature>
<evidence type="ECO:0000256" key="9">
    <source>
        <dbReference type="ARBA" id="ARBA00023141"/>
    </source>
</evidence>
<dbReference type="GO" id="GO:0004765">
    <property type="term" value="F:shikimate kinase activity"/>
    <property type="evidence" value="ECO:0007669"/>
    <property type="project" value="UniProtKB-UniRule"/>
</dbReference>
<evidence type="ECO:0000256" key="4">
    <source>
        <dbReference type="ARBA" id="ARBA00022605"/>
    </source>
</evidence>
<evidence type="ECO:0000313" key="12">
    <source>
        <dbReference type="EMBL" id="SEP74158.1"/>
    </source>
</evidence>
<comment type="similarity">
    <text evidence="2 11">Belongs to the shikimate kinase family.</text>
</comment>
<reference evidence="12 13" key="1">
    <citation type="submission" date="2016-10" db="EMBL/GenBank/DDBJ databases">
        <authorList>
            <person name="de Groot N.N."/>
        </authorList>
    </citation>
    <scope>NUCLEOTIDE SEQUENCE [LARGE SCALE GENOMIC DNA]</scope>
    <source>
        <strain evidence="12 13">DSM 21633</strain>
    </source>
</reference>
<evidence type="ECO:0000313" key="13">
    <source>
        <dbReference type="Proteomes" id="UP000199427"/>
    </source>
</evidence>
<dbReference type="OrthoDB" id="9800332at2"/>
<gene>
    <name evidence="11" type="primary">aroK</name>
    <name evidence="12" type="ORF">SAMN05216362_102216</name>
</gene>
<comment type="catalytic activity">
    <reaction evidence="10 11">
        <text>shikimate + ATP = 3-phosphoshikimate + ADP + H(+)</text>
        <dbReference type="Rhea" id="RHEA:13121"/>
        <dbReference type="ChEBI" id="CHEBI:15378"/>
        <dbReference type="ChEBI" id="CHEBI:30616"/>
        <dbReference type="ChEBI" id="CHEBI:36208"/>
        <dbReference type="ChEBI" id="CHEBI:145989"/>
        <dbReference type="ChEBI" id="CHEBI:456216"/>
        <dbReference type="EC" id="2.7.1.71"/>
    </reaction>
</comment>
<keyword evidence="7 11" id="KW-0418">Kinase</keyword>
<keyword evidence="9 11" id="KW-0057">Aromatic amino acid biosynthesis</keyword>
<dbReference type="EMBL" id="FOES01000002">
    <property type="protein sequence ID" value="SEP74158.1"/>
    <property type="molecule type" value="Genomic_DNA"/>
</dbReference>
<comment type="subunit">
    <text evidence="11">Monomer.</text>
</comment>
<dbReference type="Proteomes" id="UP000199427">
    <property type="component" value="Unassembled WGS sequence"/>
</dbReference>
<keyword evidence="11" id="KW-0460">Magnesium</keyword>
<dbReference type="RefSeq" id="WP_091772391.1">
    <property type="nucleotide sequence ID" value="NZ_CAESCL010000035.1"/>
</dbReference>
<keyword evidence="4 11" id="KW-0028">Amino-acid biosynthesis</keyword>
<keyword evidence="6 11" id="KW-0547">Nucleotide-binding</keyword>
<comment type="pathway">
    <text evidence="1 11">Metabolic intermediate biosynthesis; chorismate biosynthesis; chorismate from D-erythrose 4-phosphate and phosphoenolpyruvate: step 5/7.</text>
</comment>
<dbReference type="InterPro" id="IPR031322">
    <property type="entry name" value="Shikimate/glucono_kinase"/>
</dbReference>
<keyword evidence="13" id="KW-1185">Reference proteome</keyword>
<comment type="function">
    <text evidence="11">Catalyzes the specific phosphorylation of the 3-hydroxyl group of shikimic acid using ATP as a cosubstrate.</text>
</comment>
<dbReference type="EC" id="2.7.1.71" evidence="3 11"/>
<dbReference type="InterPro" id="IPR000623">
    <property type="entry name" value="Shikimate_kinase/TSH1"/>
</dbReference>
<dbReference type="GO" id="GO:0009073">
    <property type="term" value="P:aromatic amino acid family biosynthetic process"/>
    <property type="evidence" value="ECO:0007669"/>
    <property type="project" value="UniProtKB-KW"/>
</dbReference>
<evidence type="ECO:0000256" key="5">
    <source>
        <dbReference type="ARBA" id="ARBA00022679"/>
    </source>
</evidence>
<dbReference type="GO" id="GO:0005829">
    <property type="term" value="C:cytosol"/>
    <property type="evidence" value="ECO:0007669"/>
    <property type="project" value="TreeGrafter"/>
</dbReference>
<dbReference type="PANTHER" id="PTHR21087">
    <property type="entry name" value="SHIKIMATE KINASE"/>
    <property type="match status" value="1"/>
</dbReference>
<dbReference type="CDD" id="cd00464">
    <property type="entry name" value="SK"/>
    <property type="match status" value="1"/>
</dbReference>
<dbReference type="Gene3D" id="3.40.50.300">
    <property type="entry name" value="P-loop containing nucleotide triphosphate hydrolases"/>
    <property type="match status" value="1"/>
</dbReference>
<feature type="binding site" evidence="11">
    <location>
        <begin position="11"/>
        <end position="16"/>
    </location>
    <ligand>
        <name>ATP</name>
        <dbReference type="ChEBI" id="CHEBI:30616"/>
    </ligand>
</feature>
<dbReference type="STRING" id="571933.SAMN05216362_102216"/>
<comment type="subcellular location">
    <subcellularLocation>
        <location evidence="11">Cytoplasm</location>
    </subcellularLocation>
</comment>
<keyword evidence="8 11" id="KW-0067">ATP-binding</keyword>
<dbReference type="PANTHER" id="PTHR21087:SF16">
    <property type="entry name" value="SHIKIMATE KINASE 1, CHLOROPLASTIC"/>
    <property type="match status" value="1"/>
</dbReference>
<feature type="binding site" evidence="11">
    <location>
        <position position="133"/>
    </location>
    <ligand>
        <name>substrate</name>
    </ligand>
</feature>
<proteinExistence type="inferred from homology"/>
<evidence type="ECO:0000256" key="10">
    <source>
        <dbReference type="ARBA" id="ARBA00048567"/>
    </source>
</evidence>
<dbReference type="GO" id="GO:0000287">
    <property type="term" value="F:magnesium ion binding"/>
    <property type="evidence" value="ECO:0007669"/>
    <property type="project" value="UniProtKB-UniRule"/>
</dbReference>
<dbReference type="PRINTS" id="PR01100">
    <property type="entry name" value="SHIKIMTKNASE"/>
</dbReference>
<comment type="cofactor">
    <cofactor evidence="11">
        <name>Mg(2+)</name>
        <dbReference type="ChEBI" id="CHEBI:18420"/>
    </cofactor>
    <text evidence="11">Binds 1 Mg(2+) ion per subunit.</text>
</comment>
<evidence type="ECO:0000256" key="3">
    <source>
        <dbReference type="ARBA" id="ARBA00012154"/>
    </source>
</evidence>
<evidence type="ECO:0000256" key="11">
    <source>
        <dbReference type="HAMAP-Rule" id="MF_00109"/>
    </source>
</evidence>
<evidence type="ECO:0000256" key="2">
    <source>
        <dbReference type="ARBA" id="ARBA00006997"/>
    </source>
</evidence>
<comment type="caution">
    <text evidence="11">Lacks conserved residue(s) required for the propagation of feature annotation.</text>
</comment>
<name>A0A1H9ADW6_9BACI</name>
<keyword evidence="5 11" id="KW-0808">Transferase</keyword>
<feature type="binding site" evidence="11">
    <location>
        <position position="57"/>
    </location>
    <ligand>
        <name>substrate</name>
    </ligand>
</feature>
<organism evidence="12 13">
    <name type="scientific">Piscibacillus halophilus</name>
    <dbReference type="NCBI Taxonomy" id="571933"/>
    <lineage>
        <taxon>Bacteria</taxon>
        <taxon>Bacillati</taxon>
        <taxon>Bacillota</taxon>
        <taxon>Bacilli</taxon>
        <taxon>Bacillales</taxon>
        <taxon>Bacillaceae</taxon>
        <taxon>Piscibacillus</taxon>
    </lineage>
</organism>
<dbReference type="AlphaFoldDB" id="A0A1H9ADW6"/>
<feature type="binding site" evidence="11">
    <location>
        <position position="33"/>
    </location>
    <ligand>
        <name>substrate</name>
    </ligand>
</feature>
<protein>
    <recommendedName>
        <fullName evidence="3 11">Shikimate kinase</fullName>
        <shortName evidence="11">SK</shortName>
        <ecNumber evidence="3 11">2.7.1.71</ecNumber>
    </recommendedName>
</protein>
<dbReference type="HAMAP" id="MF_00109">
    <property type="entry name" value="Shikimate_kinase"/>
    <property type="match status" value="1"/>
</dbReference>
<keyword evidence="11" id="KW-0479">Metal-binding</keyword>
<dbReference type="GO" id="GO:0005524">
    <property type="term" value="F:ATP binding"/>
    <property type="evidence" value="ECO:0007669"/>
    <property type="project" value="UniProtKB-UniRule"/>
</dbReference>
<dbReference type="InterPro" id="IPR023000">
    <property type="entry name" value="Shikimate_kinase_CS"/>
</dbReference>
<feature type="binding site" evidence="11">
    <location>
        <position position="78"/>
    </location>
    <ligand>
        <name>substrate</name>
    </ligand>
</feature>
<sequence>MESIILIGFMGAGKSSVGKALSTELNIQFLDTDHIIERETNLSIPQIFELYGEGHFRKLEADVLKKVISQDQVISTGGGIVELEMNRQFLAQHSHTIFLKTNLQTIFKRLETDQSRPLWNQSYVKRLELFNKRQMYYEEAANIVVQTDYLSIENTVNKILSQLKL</sequence>